<reference evidence="1 2" key="1">
    <citation type="submission" date="2024-02" db="EMBL/GenBank/DDBJ databases">
        <authorList>
            <person name="Vignale AGUSTIN F."/>
            <person name="Sosa J E."/>
            <person name="Modenutti C."/>
        </authorList>
    </citation>
    <scope>NUCLEOTIDE SEQUENCE [LARGE SCALE GENOMIC DNA]</scope>
</reference>
<dbReference type="AlphaFoldDB" id="A0ABC8TAV2"/>
<keyword evidence="2" id="KW-1185">Reference proteome</keyword>
<comment type="caution">
    <text evidence="1">The sequence shown here is derived from an EMBL/GenBank/DDBJ whole genome shotgun (WGS) entry which is preliminary data.</text>
</comment>
<proteinExistence type="predicted"/>
<dbReference type="EMBL" id="CAUOFW020004621">
    <property type="protein sequence ID" value="CAK9166547.1"/>
    <property type="molecule type" value="Genomic_DNA"/>
</dbReference>
<organism evidence="1 2">
    <name type="scientific">Ilex paraguariensis</name>
    <name type="common">yerba mate</name>
    <dbReference type="NCBI Taxonomy" id="185542"/>
    <lineage>
        <taxon>Eukaryota</taxon>
        <taxon>Viridiplantae</taxon>
        <taxon>Streptophyta</taxon>
        <taxon>Embryophyta</taxon>
        <taxon>Tracheophyta</taxon>
        <taxon>Spermatophyta</taxon>
        <taxon>Magnoliopsida</taxon>
        <taxon>eudicotyledons</taxon>
        <taxon>Gunneridae</taxon>
        <taxon>Pentapetalae</taxon>
        <taxon>asterids</taxon>
        <taxon>campanulids</taxon>
        <taxon>Aquifoliales</taxon>
        <taxon>Aquifoliaceae</taxon>
        <taxon>Ilex</taxon>
    </lineage>
</organism>
<protein>
    <submittedName>
        <fullName evidence="1">Uncharacterized protein</fullName>
    </submittedName>
</protein>
<evidence type="ECO:0000313" key="1">
    <source>
        <dbReference type="EMBL" id="CAK9166547.1"/>
    </source>
</evidence>
<gene>
    <name evidence="1" type="ORF">ILEXP_LOCUS35769</name>
</gene>
<accession>A0ABC8TAV2</accession>
<evidence type="ECO:0000313" key="2">
    <source>
        <dbReference type="Proteomes" id="UP001642360"/>
    </source>
</evidence>
<dbReference type="Proteomes" id="UP001642360">
    <property type="component" value="Unassembled WGS sequence"/>
</dbReference>
<sequence length="72" mass="8015">MDGDKGKTADRVLTQKVHNLVLVCAVFKTLSYNVKAKRLECLYGQPKICFYLGSHGPQGHYVNASKLTEFLA</sequence>
<name>A0ABC8TAV2_9AQUA</name>